<reference evidence="10 12" key="1">
    <citation type="submission" date="2017-06" db="EMBL/GenBank/DDBJ databases">
        <title>A platform for efficient transgenesis in Macrostomum lignano, a flatworm model organism for stem cell research.</title>
        <authorList>
            <person name="Berezikov E."/>
        </authorList>
    </citation>
    <scope>NUCLEOTIDE SEQUENCE [LARGE SCALE GENOMIC DNA]</scope>
    <source>
        <strain evidence="10">DV1</strain>
        <tissue evidence="10">Whole organism</tissue>
    </source>
</reference>
<dbReference type="OrthoDB" id="28335at2759"/>
<dbReference type="Gene3D" id="1.10.20.10">
    <property type="entry name" value="Histone, subunit A"/>
    <property type="match status" value="1"/>
</dbReference>
<dbReference type="InterPro" id="IPR009072">
    <property type="entry name" value="Histone-fold"/>
</dbReference>
<accession>A0A267F1M2</accession>
<dbReference type="PANTHER" id="PTHR13218">
    <property type="entry name" value="TRANSCRIPTION INITIATION FACTOR TFIID SUBUNIT 11-RELATED"/>
    <property type="match status" value="1"/>
</dbReference>
<dbReference type="GO" id="GO:0016251">
    <property type="term" value="F:RNA polymerase II general transcription initiation factor activity"/>
    <property type="evidence" value="ECO:0007669"/>
    <property type="project" value="TreeGrafter"/>
</dbReference>
<proteinExistence type="inferred from homology"/>
<comment type="caution">
    <text evidence="10">The sequence shown here is derived from an EMBL/GenBank/DDBJ whole genome shotgun (WGS) entry which is preliminary data.</text>
</comment>
<dbReference type="GO" id="GO:0005669">
    <property type="term" value="C:transcription factor TFIID complex"/>
    <property type="evidence" value="ECO:0007669"/>
    <property type="project" value="InterPro"/>
</dbReference>
<sequence>VCSKMSDLAGSAAAAAASADAGAIDEEPSGSGADLAPDAEPDTEPDVEPDAETDLPEPLGVEDDEAKAEERKRLQALISHFSEEQLNRFEKYRRAAFAKASVKRLITQASGVSQVSQNVVIAVAGIAKVYVGEIVEEALNVRQRLGDVGPLQPRHIREAERLLSRRDGQSLLPNKRRHLFP</sequence>
<protein>
    <recommendedName>
        <fullName evidence="6">Transcription initiation factor TFIID subunit 11</fullName>
    </recommendedName>
</protein>
<evidence type="ECO:0000256" key="4">
    <source>
        <dbReference type="ARBA" id="ARBA00023163"/>
    </source>
</evidence>
<evidence type="ECO:0000256" key="7">
    <source>
        <dbReference type="SAM" id="MobiDB-lite"/>
    </source>
</evidence>
<evidence type="ECO:0000256" key="5">
    <source>
        <dbReference type="ARBA" id="ARBA00023242"/>
    </source>
</evidence>
<dbReference type="InterPro" id="IPR045127">
    <property type="entry name" value="TAF11-like"/>
</dbReference>
<evidence type="ECO:0000256" key="2">
    <source>
        <dbReference type="ARBA" id="ARBA00009788"/>
    </source>
</evidence>
<gene>
    <name evidence="9" type="ORF">BOX15_Mlig007040g3</name>
    <name evidence="10" type="ORF">BOX15_Mlig008790g1</name>
    <name evidence="11" type="ORF">BOX15_Mlig032859g3</name>
</gene>
<feature type="domain" description="TAFII28-like protein" evidence="8">
    <location>
        <begin position="77"/>
        <end position="161"/>
    </location>
</feature>
<dbReference type="EMBL" id="NIVC01001483">
    <property type="protein sequence ID" value="PAA67444.1"/>
    <property type="molecule type" value="Genomic_DNA"/>
</dbReference>
<dbReference type="STRING" id="282301.A0A267F1M2"/>
<dbReference type="EMBL" id="NIVC01002094">
    <property type="protein sequence ID" value="PAA60919.1"/>
    <property type="molecule type" value="Genomic_DNA"/>
</dbReference>
<dbReference type="InterPro" id="IPR006809">
    <property type="entry name" value="TAFII28_dom"/>
</dbReference>
<evidence type="ECO:0000313" key="9">
    <source>
        <dbReference type="EMBL" id="PAA60919.1"/>
    </source>
</evidence>
<keyword evidence="4" id="KW-0804">Transcription</keyword>
<dbReference type="AlphaFoldDB" id="A0A267F1M2"/>
<dbReference type="Proteomes" id="UP000215902">
    <property type="component" value="Unassembled WGS sequence"/>
</dbReference>
<dbReference type="PANTHER" id="PTHR13218:SF8">
    <property type="entry name" value="TRANSCRIPTION INITIATION FACTOR TFIID SUBUNIT 11"/>
    <property type="match status" value="1"/>
</dbReference>
<feature type="compositionally biased region" description="Low complexity" evidence="7">
    <location>
        <begin position="9"/>
        <end position="22"/>
    </location>
</feature>
<name>A0A267F1M2_9PLAT</name>
<keyword evidence="3" id="KW-0805">Transcription regulation</keyword>
<evidence type="ECO:0000259" key="8">
    <source>
        <dbReference type="Pfam" id="PF04719"/>
    </source>
</evidence>
<feature type="non-terminal residue" evidence="10">
    <location>
        <position position="1"/>
    </location>
</feature>
<dbReference type="GO" id="GO:0051123">
    <property type="term" value="P:RNA polymerase II preinitiation complex assembly"/>
    <property type="evidence" value="ECO:0007669"/>
    <property type="project" value="InterPro"/>
</dbReference>
<keyword evidence="5" id="KW-0539">Nucleus</keyword>
<dbReference type="FunFam" id="1.10.20.10:FF:000061">
    <property type="entry name" value="TFIID subunit"/>
    <property type="match status" value="1"/>
</dbReference>
<feature type="region of interest" description="Disordered" evidence="7">
    <location>
        <begin position="1"/>
        <end position="62"/>
    </location>
</feature>
<dbReference type="GO" id="GO:0046982">
    <property type="term" value="F:protein heterodimerization activity"/>
    <property type="evidence" value="ECO:0007669"/>
    <property type="project" value="InterPro"/>
</dbReference>
<organism evidence="10 12">
    <name type="scientific">Macrostomum lignano</name>
    <dbReference type="NCBI Taxonomy" id="282301"/>
    <lineage>
        <taxon>Eukaryota</taxon>
        <taxon>Metazoa</taxon>
        <taxon>Spiralia</taxon>
        <taxon>Lophotrochozoa</taxon>
        <taxon>Platyhelminthes</taxon>
        <taxon>Rhabditophora</taxon>
        <taxon>Macrostomorpha</taxon>
        <taxon>Macrostomida</taxon>
        <taxon>Macrostomidae</taxon>
        <taxon>Macrostomum</taxon>
    </lineage>
</organism>
<comment type="subcellular location">
    <subcellularLocation>
        <location evidence="1">Nucleus</location>
    </subcellularLocation>
</comment>
<evidence type="ECO:0000256" key="1">
    <source>
        <dbReference type="ARBA" id="ARBA00004123"/>
    </source>
</evidence>
<keyword evidence="12" id="KW-1185">Reference proteome</keyword>
<evidence type="ECO:0000313" key="10">
    <source>
        <dbReference type="EMBL" id="PAA66969.1"/>
    </source>
</evidence>
<dbReference type="SUPFAM" id="SSF47113">
    <property type="entry name" value="Histone-fold"/>
    <property type="match status" value="1"/>
</dbReference>
<feature type="compositionally biased region" description="Acidic residues" evidence="7">
    <location>
        <begin position="37"/>
        <end position="62"/>
    </location>
</feature>
<evidence type="ECO:0000256" key="3">
    <source>
        <dbReference type="ARBA" id="ARBA00023015"/>
    </source>
</evidence>
<evidence type="ECO:0000313" key="12">
    <source>
        <dbReference type="Proteomes" id="UP000215902"/>
    </source>
</evidence>
<dbReference type="CDD" id="cd08048">
    <property type="entry name" value="HFD_TAF11"/>
    <property type="match status" value="1"/>
</dbReference>
<evidence type="ECO:0000256" key="6">
    <source>
        <dbReference type="ARBA" id="ARBA00072882"/>
    </source>
</evidence>
<dbReference type="EMBL" id="NIVC01001518">
    <property type="protein sequence ID" value="PAA66969.1"/>
    <property type="molecule type" value="Genomic_DNA"/>
</dbReference>
<dbReference type="Pfam" id="PF04719">
    <property type="entry name" value="TAFII28"/>
    <property type="match status" value="1"/>
</dbReference>
<comment type="similarity">
    <text evidence="2">Belongs to the TAF11 family.</text>
</comment>
<evidence type="ECO:0000313" key="11">
    <source>
        <dbReference type="EMBL" id="PAA67444.1"/>
    </source>
</evidence>